<dbReference type="PANTHER" id="PTHR11403">
    <property type="entry name" value="CYTOCHROME C OXIDASE SUBUNIT III"/>
    <property type="match status" value="1"/>
</dbReference>
<evidence type="ECO:0000313" key="13">
    <source>
        <dbReference type="EMBL" id="CAL23095.2"/>
    </source>
</evidence>
<dbReference type="SUPFAM" id="SSF81452">
    <property type="entry name" value="Cytochrome c oxidase subunit III-like"/>
    <property type="match status" value="1"/>
</dbReference>
<dbReference type="CDD" id="cd01665">
    <property type="entry name" value="Cyt_c_Oxidase_III"/>
    <property type="match status" value="1"/>
</dbReference>
<keyword evidence="5" id="KW-0999">Mitochondrion inner membrane</keyword>
<dbReference type="Gene3D" id="1.20.120.80">
    <property type="entry name" value="Cytochrome c oxidase, subunit III, four-helix bundle"/>
    <property type="match status" value="1"/>
</dbReference>
<geneLocation type="mitochondrion" evidence="13"/>
<gene>
    <name evidence="13" type="primary">cox3</name>
</gene>
<proteinExistence type="inferred from homology"/>
<protein>
    <recommendedName>
        <fullName evidence="3 10">Cytochrome c oxidase subunit 3</fullName>
    </recommendedName>
</protein>
<keyword evidence="4 10" id="KW-0812">Transmembrane</keyword>
<feature type="transmembrane region" description="Helical" evidence="11">
    <location>
        <begin position="195"/>
        <end position="219"/>
    </location>
</feature>
<dbReference type="InterPro" id="IPR013833">
    <property type="entry name" value="Cyt_c_oxidase_su3_a-hlx"/>
</dbReference>
<evidence type="ECO:0000256" key="2">
    <source>
        <dbReference type="ARBA" id="ARBA00010581"/>
    </source>
</evidence>
<sequence>MLRKHPFHLVDASPWPVLAASGALCMAMGLLVWFHNKVVSYLIFSVALTSYISYLWWRDIAREGSYLGFHLLNVQRGLRIGMGLFITSEVFFFLGFFWTFFHSGLATTSELGYSWPPMGMDVLDPMAVPLLNTVVLLSSGVTVTYSHYSLVQGSFWDSVVGLGFTLVLGVFFTLLQLMEYFEAPFTISDSVYGSIFFMATGFHGFHVIVGSIFLAICLLRMIEGQLLGDHHVGYECAIWYWHFVDVVWVFLYISIYWWGSV</sequence>
<keyword evidence="7 11" id="KW-1133">Transmembrane helix</keyword>
<evidence type="ECO:0000256" key="5">
    <source>
        <dbReference type="ARBA" id="ARBA00022792"/>
    </source>
</evidence>
<evidence type="ECO:0000256" key="10">
    <source>
        <dbReference type="RuleBase" id="RU003375"/>
    </source>
</evidence>
<dbReference type="Gene3D" id="1.10.287.70">
    <property type="match status" value="1"/>
</dbReference>
<keyword evidence="10 13" id="KW-0496">Mitochondrion</keyword>
<keyword evidence="6" id="KW-1278">Translocase</keyword>
<keyword evidence="8 11" id="KW-0472">Membrane</keyword>
<feature type="transmembrane region" description="Helical" evidence="11">
    <location>
        <begin position="12"/>
        <end position="33"/>
    </location>
</feature>
<evidence type="ECO:0000256" key="6">
    <source>
        <dbReference type="ARBA" id="ARBA00022967"/>
    </source>
</evidence>
<dbReference type="GO" id="GO:0004129">
    <property type="term" value="F:cytochrome-c oxidase activity"/>
    <property type="evidence" value="ECO:0007669"/>
    <property type="project" value="UniProtKB-EC"/>
</dbReference>
<evidence type="ECO:0000256" key="8">
    <source>
        <dbReference type="ARBA" id="ARBA00023136"/>
    </source>
</evidence>
<reference evidence="13" key="1">
    <citation type="journal article" date="2009" name="Mol. Biol. Evol.">
        <title>Hyper-variability of ascidian mitochondrial gene order: exposing the myth of deuterostome organelle genome stability.</title>
        <authorList>
            <person name="Gissi C."/>
            <person name="Pesole G."/>
            <person name="Mastrototaro F."/>
            <person name="Iannelli F."/>
            <person name="Guida V."/>
            <person name="Griggio F."/>
        </authorList>
    </citation>
    <scope>NUCLEOTIDE SEQUENCE</scope>
    <source>
        <tissue evidence="13">Muscle</tissue>
    </source>
</reference>
<dbReference type="EMBL" id="AM292321">
    <property type="protein sequence ID" value="CAL23095.2"/>
    <property type="molecule type" value="Genomic_DNA"/>
</dbReference>
<dbReference type="InterPro" id="IPR035973">
    <property type="entry name" value="Cyt_c_oxidase_su3-like_sf"/>
</dbReference>
<dbReference type="GO" id="GO:0006123">
    <property type="term" value="P:mitochondrial electron transport, cytochrome c to oxygen"/>
    <property type="evidence" value="ECO:0007669"/>
    <property type="project" value="TreeGrafter"/>
</dbReference>
<feature type="transmembrane region" description="Helical" evidence="11">
    <location>
        <begin position="39"/>
        <end position="57"/>
    </location>
</feature>
<feature type="transmembrane region" description="Helical" evidence="11">
    <location>
        <begin position="155"/>
        <end position="175"/>
    </location>
</feature>
<evidence type="ECO:0000256" key="1">
    <source>
        <dbReference type="ARBA" id="ARBA00004448"/>
    </source>
</evidence>
<comment type="function">
    <text evidence="10">Component of the cytochrome c oxidase, the last enzyme in the mitochondrial electron transport chain which drives oxidative phosphorylation. The respiratory chain contains 3 multisubunit complexes succinate dehydrogenase (complex II, CII), ubiquinol-cytochrome c oxidoreductase (cytochrome b-c1 complex, complex III, CIII) and cytochrome c oxidase (complex IV, CIV), that cooperate to transfer electrons derived from NADH and succinate to molecular oxygen, creating an electrochemical gradient over the inner membrane that drives transmembrane transport and the ATP synthase. Cytochrome c oxidase is the component of the respiratory chain that catalyzes the reduction of oxygen to water. Electrons originating from reduced cytochrome c in the intermembrane space (IMS) are transferred via the dinuclear copper A center (CU(A)) of subunit 2 and heme A of subunit 1 to the active site in subunit 1, a binuclear center (BNC) formed by heme A3 and copper B (CU(B)). The BNC reduces molecular oxygen to 2 water molecules using 4 electrons from cytochrome c in the IMS and 4 protons from the mitochondrial matrix.</text>
</comment>
<feature type="domain" description="Heme-copper oxidase subunit III family profile" evidence="12">
    <location>
        <begin position="3"/>
        <end position="260"/>
    </location>
</feature>
<feature type="transmembrane region" description="Helical" evidence="11">
    <location>
        <begin position="78"/>
        <end position="101"/>
    </location>
</feature>
<dbReference type="InterPro" id="IPR024791">
    <property type="entry name" value="Cyt_c/ubiquinol_Oxase_su3"/>
</dbReference>
<feature type="transmembrane region" description="Helical" evidence="11">
    <location>
        <begin position="239"/>
        <end position="259"/>
    </location>
</feature>
<dbReference type="FunFam" id="1.20.120.80:FF:000002">
    <property type="entry name" value="Cytochrome c oxidase subunit 3"/>
    <property type="match status" value="1"/>
</dbReference>
<dbReference type="AlphaFoldDB" id="D2YVH2"/>
<dbReference type="InterPro" id="IPR000298">
    <property type="entry name" value="Cyt_c_oxidase-like_su3"/>
</dbReference>
<organism evidence="13">
    <name type="scientific">Microcosmus sulcatus</name>
    <dbReference type="NCBI Taxonomy" id="341086"/>
    <lineage>
        <taxon>Eukaryota</taxon>
        <taxon>Metazoa</taxon>
        <taxon>Chordata</taxon>
        <taxon>Tunicata</taxon>
        <taxon>Ascidiacea</taxon>
        <taxon>Stolidobranchia</taxon>
        <taxon>Pyuridae</taxon>
        <taxon>Microcosmus</taxon>
    </lineage>
</organism>
<dbReference type="RefSeq" id="YP_003406726.1">
    <property type="nucleotide sequence ID" value="NC_013752.1"/>
</dbReference>
<evidence type="ECO:0000256" key="3">
    <source>
        <dbReference type="ARBA" id="ARBA00015944"/>
    </source>
</evidence>
<evidence type="ECO:0000259" key="12">
    <source>
        <dbReference type="PROSITE" id="PS50253"/>
    </source>
</evidence>
<accession>D2YVH2</accession>
<dbReference type="PANTHER" id="PTHR11403:SF7">
    <property type="entry name" value="CYTOCHROME C OXIDASE SUBUNIT 3"/>
    <property type="match status" value="1"/>
</dbReference>
<comment type="subcellular location">
    <subcellularLocation>
        <location evidence="1">Mitochondrion inner membrane</location>
        <topology evidence="1">Multi-pass membrane protein</topology>
    </subcellularLocation>
</comment>
<name>D2YVH2_9ASCI</name>
<feature type="transmembrane region" description="Helical" evidence="11">
    <location>
        <begin position="126"/>
        <end position="148"/>
    </location>
</feature>
<dbReference type="GO" id="GO:0005743">
    <property type="term" value="C:mitochondrial inner membrane"/>
    <property type="evidence" value="ECO:0007669"/>
    <property type="project" value="UniProtKB-SubCell"/>
</dbReference>
<evidence type="ECO:0000256" key="11">
    <source>
        <dbReference type="SAM" id="Phobius"/>
    </source>
</evidence>
<dbReference type="CTD" id="4514"/>
<dbReference type="InterPro" id="IPR033945">
    <property type="entry name" value="Cyt_c_oxase_su3_dom"/>
</dbReference>
<evidence type="ECO:0000256" key="9">
    <source>
        <dbReference type="ARBA" id="ARBA00049512"/>
    </source>
</evidence>
<dbReference type="GeneID" id="8746016"/>
<comment type="catalytic activity">
    <reaction evidence="9">
        <text>4 Fe(II)-[cytochrome c] + O2 + 8 H(+)(in) = 4 Fe(III)-[cytochrome c] + 2 H2O + 4 H(+)(out)</text>
        <dbReference type="Rhea" id="RHEA:11436"/>
        <dbReference type="Rhea" id="RHEA-COMP:10350"/>
        <dbReference type="Rhea" id="RHEA-COMP:14399"/>
        <dbReference type="ChEBI" id="CHEBI:15377"/>
        <dbReference type="ChEBI" id="CHEBI:15378"/>
        <dbReference type="ChEBI" id="CHEBI:15379"/>
        <dbReference type="ChEBI" id="CHEBI:29033"/>
        <dbReference type="ChEBI" id="CHEBI:29034"/>
        <dbReference type="EC" id="7.1.1.9"/>
    </reaction>
    <physiologicalReaction direction="left-to-right" evidence="9">
        <dbReference type="Rhea" id="RHEA:11437"/>
    </physiologicalReaction>
</comment>
<dbReference type="PROSITE" id="PS50253">
    <property type="entry name" value="COX3"/>
    <property type="match status" value="1"/>
</dbReference>
<evidence type="ECO:0000256" key="4">
    <source>
        <dbReference type="ARBA" id="ARBA00022692"/>
    </source>
</evidence>
<evidence type="ECO:0000256" key="7">
    <source>
        <dbReference type="ARBA" id="ARBA00022989"/>
    </source>
</evidence>
<comment type="similarity">
    <text evidence="2 10">Belongs to the cytochrome c oxidase subunit 3 family.</text>
</comment>
<dbReference type="Pfam" id="PF00510">
    <property type="entry name" value="COX3"/>
    <property type="match status" value="1"/>
</dbReference>